<organism evidence="2 3">
    <name type="scientific">Rhizomicrobium electricum</name>
    <dbReference type="NCBI Taxonomy" id="480070"/>
    <lineage>
        <taxon>Bacteria</taxon>
        <taxon>Pseudomonadati</taxon>
        <taxon>Pseudomonadota</taxon>
        <taxon>Alphaproteobacteria</taxon>
        <taxon>Micropepsales</taxon>
        <taxon>Micropepsaceae</taxon>
        <taxon>Rhizomicrobium</taxon>
    </lineage>
</organism>
<dbReference type="CDD" id="cd06259">
    <property type="entry name" value="YdcF-like"/>
    <property type="match status" value="1"/>
</dbReference>
<proteinExistence type="predicted"/>
<evidence type="ECO:0000313" key="3">
    <source>
        <dbReference type="Proteomes" id="UP001499951"/>
    </source>
</evidence>
<dbReference type="RefSeq" id="WP_166935211.1">
    <property type="nucleotide sequence ID" value="NZ_BAAADD010000009.1"/>
</dbReference>
<evidence type="ECO:0000259" key="1">
    <source>
        <dbReference type="Pfam" id="PF02698"/>
    </source>
</evidence>
<dbReference type="PANTHER" id="PTHR30336">
    <property type="entry name" value="INNER MEMBRANE PROTEIN, PROBABLE PERMEASE"/>
    <property type="match status" value="1"/>
</dbReference>
<accession>A0ABN1F4P0</accession>
<comment type="caution">
    <text evidence="2">The sequence shown here is derived from an EMBL/GenBank/DDBJ whole genome shotgun (WGS) entry which is preliminary data.</text>
</comment>
<reference evidence="2 3" key="1">
    <citation type="journal article" date="2019" name="Int. J. Syst. Evol. Microbiol.">
        <title>The Global Catalogue of Microorganisms (GCM) 10K type strain sequencing project: providing services to taxonomists for standard genome sequencing and annotation.</title>
        <authorList>
            <consortium name="The Broad Institute Genomics Platform"/>
            <consortium name="The Broad Institute Genome Sequencing Center for Infectious Disease"/>
            <person name="Wu L."/>
            <person name="Ma J."/>
        </authorList>
    </citation>
    <scope>NUCLEOTIDE SEQUENCE [LARGE SCALE GENOMIC DNA]</scope>
    <source>
        <strain evidence="2 3">JCM 15089</strain>
    </source>
</reference>
<dbReference type="InterPro" id="IPR003848">
    <property type="entry name" value="DUF218"/>
</dbReference>
<dbReference type="InterPro" id="IPR051599">
    <property type="entry name" value="Cell_Envelope_Assoc"/>
</dbReference>
<sequence length="201" mass="21827">MLKRIVITLVVLYGAGFVVFAASLPSAPRSIGQVDGIVALTGGGSRLDAAVALFERGKGERLLISGVNTQTNKRELKKLLHGKARFDCCADLGYAAENTFGNAKEAAAWTRFHHFRSILIVTSRYHMPRAIAEFRDVMPDVKRIPYPVEAETGKGTDGKVRALKLLHSEYAKFLAVTFLTAAGLEPGLDRTGPSSESRPEI</sequence>
<dbReference type="Pfam" id="PF02698">
    <property type="entry name" value="DUF218"/>
    <property type="match status" value="1"/>
</dbReference>
<dbReference type="Proteomes" id="UP001499951">
    <property type="component" value="Unassembled WGS sequence"/>
</dbReference>
<dbReference type="InterPro" id="IPR014729">
    <property type="entry name" value="Rossmann-like_a/b/a_fold"/>
</dbReference>
<protein>
    <submittedName>
        <fullName evidence="2">YdcF family protein</fullName>
    </submittedName>
</protein>
<dbReference type="EMBL" id="BAAADD010000009">
    <property type="protein sequence ID" value="GAA0582003.1"/>
    <property type="molecule type" value="Genomic_DNA"/>
</dbReference>
<keyword evidence="3" id="KW-1185">Reference proteome</keyword>
<dbReference type="PANTHER" id="PTHR30336:SF4">
    <property type="entry name" value="ENVELOPE BIOGENESIS FACTOR ELYC"/>
    <property type="match status" value="1"/>
</dbReference>
<evidence type="ECO:0000313" key="2">
    <source>
        <dbReference type="EMBL" id="GAA0582003.1"/>
    </source>
</evidence>
<name>A0ABN1F4P0_9PROT</name>
<gene>
    <name evidence="2" type="ORF">GCM10008942_33640</name>
</gene>
<feature type="domain" description="DUF218" evidence="1">
    <location>
        <begin position="35"/>
        <end position="157"/>
    </location>
</feature>
<dbReference type="Gene3D" id="3.40.50.620">
    <property type="entry name" value="HUPs"/>
    <property type="match status" value="1"/>
</dbReference>